<feature type="domain" description="UvrD-like helicase C-terminal" evidence="13">
    <location>
        <begin position="292"/>
        <end position="545"/>
    </location>
</feature>
<evidence type="ECO:0000256" key="6">
    <source>
        <dbReference type="ARBA" id="ARBA00023235"/>
    </source>
</evidence>
<keyword evidence="3 10" id="KW-0378">Hydrolase</keyword>
<protein>
    <recommendedName>
        <fullName evidence="8">DNA 3'-5' helicase</fullName>
        <ecNumber evidence="8">5.6.2.4</ecNumber>
    </recommendedName>
</protein>
<dbReference type="GO" id="GO:0005524">
    <property type="term" value="F:ATP binding"/>
    <property type="evidence" value="ECO:0007669"/>
    <property type="project" value="UniProtKB-UniRule"/>
</dbReference>
<dbReference type="Gene3D" id="1.10.486.10">
    <property type="entry name" value="PCRA, domain 4"/>
    <property type="match status" value="1"/>
</dbReference>
<evidence type="ECO:0000259" key="12">
    <source>
        <dbReference type="PROSITE" id="PS51198"/>
    </source>
</evidence>
<dbReference type="AlphaFoldDB" id="A0A6N6N0D1"/>
<sequence>MSIDYENELNAAQFEAVQHTQGPVLVIAGAGSGKTRTIVYRLAHLVEQGVDPSQILLLTFTRKAAQEMLQRTETILGRSLHGTSGGTFHSFAYATLRMNTHDIGFPNGFTLLDRGDSEAIVRDVRSDLQLGKGDKSYPKKNTLLDMITKSRNKERPIDAIVEQEAYHLASYVEDFETISRGYEEFKKNHALVDYDDLLFRLDQLLSENDPLRNQLQARYRYIMVDEYQDTNRVQARIVQQLAGDSGNVMAVGDDAQSIYAFRGANVANILDFPKTFKGAKIIRLEQNYRSVQPILTMTNHILENAQTKFEKKLFSELPSEQLPEVIYPISDQTQARLVTDKIIELGRKYPLHEVAVLFRAGYQSYHLEVALTRIGIKYQKYGGIRFHEAAHVKDVLCLLRLVLNTHDLMAWQRSLEHIKGVGPKTVNKIYEALHTDGKEKYLRTMRTKHQDLDDLLNELDAIRRNPMKPSAIMERIMTFYTPILTAKYPDDYPKRQAGLEQLGQIAANYTELESFLGDLSLDGDPDEEKRKENAVVLSTVHSSKGLEWKAVIIIDCVEDRFPSKKAMNRPEDLEEERRLMYVACTRAMNSLHLFVPKTIYNRFNGVSEPALPSPFVLELPSHTFSRLREAYSGGMEPQISKKATPAAAGHPSGETAGSSNKPSEKLGFCKHKIFGKGKIIARVEPNKYRINFPGFGLKVIIEDYVELL</sequence>
<dbReference type="GO" id="GO:0005829">
    <property type="term" value="C:cytosol"/>
    <property type="evidence" value="ECO:0007669"/>
    <property type="project" value="TreeGrafter"/>
</dbReference>
<dbReference type="Pfam" id="PF00580">
    <property type="entry name" value="UvrD-helicase"/>
    <property type="match status" value="1"/>
</dbReference>
<evidence type="ECO:0000313" key="15">
    <source>
        <dbReference type="Proteomes" id="UP000438699"/>
    </source>
</evidence>
<dbReference type="Gene3D" id="1.10.10.160">
    <property type="match status" value="1"/>
</dbReference>
<dbReference type="GO" id="GO:0043138">
    <property type="term" value="F:3'-5' DNA helicase activity"/>
    <property type="evidence" value="ECO:0007669"/>
    <property type="project" value="UniProtKB-EC"/>
</dbReference>
<dbReference type="Pfam" id="PF13361">
    <property type="entry name" value="UvrD_C"/>
    <property type="match status" value="1"/>
</dbReference>
<dbReference type="InterPro" id="IPR013986">
    <property type="entry name" value="DExx_box_DNA_helicase_dom_sf"/>
</dbReference>
<comment type="catalytic activity">
    <reaction evidence="7">
        <text>Couples ATP hydrolysis with the unwinding of duplex DNA by translocating in the 3'-5' direction.</text>
        <dbReference type="EC" id="5.6.2.4"/>
    </reaction>
</comment>
<dbReference type="CDD" id="cd17932">
    <property type="entry name" value="DEXQc_UvrD"/>
    <property type="match status" value="1"/>
</dbReference>
<evidence type="ECO:0000256" key="1">
    <source>
        <dbReference type="ARBA" id="ARBA00009922"/>
    </source>
</evidence>
<dbReference type="PANTHER" id="PTHR11070">
    <property type="entry name" value="UVRD / RECB / PCRA DNA HELICASE FAMILY MEMBER"/>
    <property type="match status" value="1"/>
</dbReference>
<feature type="binding site" evidence="10">
    <location>
        <begin position="28"/>
        <end position="35"/>
    </location>
    <ligand>
        <name>ATP</name>
        <dbReference type="ChEBI" id="CHEBI:30616"/>
    </ligand>
</feature>
<dbReference type="Gene3D" id="3.40.50.300">
    <property type="entry name" value="P-loop containing nucleotide triphosphate hydrolases"/>
    <property type="match status" value="2"/>
</dbReference>
<dbReference type="OrthoDB" id="9810135at2"/>
<evidence type="ECO:0000313" key="14">
    <source>
        <dbReference type="EMBL" id="KAB1441167.1"/>
    </source>
</evidence>
<evidence type="ECO:0000259" key="13">
    <source>
        <dbReference type="PROSITE" id="PS51217"/>
    </source>
</evidence>
<name>A0A6N6N0D1_9BACT</name>
<organism evidence="14 15">
    <name type="scientific">Pseudodesulfovibrio senegalensis</name>
    <dbReference type="NCBI Taxonomy" id="1721087"/>
    <lineage>
        <taxon>Bacteria</taxon>
        <taxon>Pseudomonadati</taxon>
        <taxon>Thermodesulfobacteriota</taxon>
        <taxon>Desulfovibrionia</taxon>
        <taxon>Desulfovibrionales</taxon>
        <taxon>Desulfovibrionaceae</taxon>
    </lineage>
</organism>
<dbReference type="InterPro" id="IPR027417">
    <property type="entry name" value="P-loop_NTPase"/>
</dbReference>
<evidence type="ECO:0000256" key="10">
    <source>
        <dbReference type="PROSITE-ProRule" id="PRU00560"/>
    </source>
</evidence>
<dbReference type="PROSITE" id="PS51198">
    <property type="entry name" value="UVRD_HELICASE_ATP_BIND"/>
    <property type="match status" value="1"/>
</dbReference>
<keyword evidence="4 10" id="KW-0347">Helicase</keyword>
<feature type="domain" description="UvrD-like helicase ATP-binding" evidence="12">
    <location>
        <begin position="7"/>
        <end position="291"/>
    </location>
</feature>
<comment type="similarity">
    <text evidence="1">Belongs to the helicase family. UvrD subfamily.</text>
</comment>
<keyword evidence="5 10" id="KW-0067">ATP-binding</keyword>
<reference evidence="14 15" key="1">
    <citation type="journal article" date="2017" name="Int. J. Syst. Evol. Microbiol.">
        <title>Desulfovibrio senegalensis sp. nov., a mesophilic sulfate reducer isolated from marine sediment.</title>
        <authorList>
            <person name="Thioye A."/>
            <person name="Gam Z.B.A."/>
            <person name="Mbengue M."/>
            <person name="Cayol J.L."/>
            <person name="Joseph-Bartoli M."/>
            <person name="Toure-Kane C."/>
            <person name="Labat M."/>
        </authorList>
    </citation>
    <scope>NUCLEOTIDE SEQUENCE [LARGE SCALE GENOMIC DNA]</scope>
    <source>
        <strain evidence="14 15">DSM 101509</strain>
    </source>
</reference>
<keyword evidence="2 10" id="KW-0547">Nucleotide-binding</keyword>
<keyword evidence="6" id="KW-0413">Isomerase</keyword>
<dbReference type="RefSeq" id="WP_151151422.1">
    <property type="nucleotide sequence ID" value="NZ_WAIE01000005.1"/>
</dbReference>
<comment type="caution">
    <text evidence="14">The sequence shown here is derived from an EMBL/GenBank/DDBJ whole genome shotgun (WGS) entry which is preliminary data.</text>
</comment>
<dbReference type="InterPro" id="IPR014016">
    <property type="entry name" value="UvrD-like_ATP-bd"/>
</dbReference>
<comment type="catalytic activity">
    <reaction evidence="9">
        <text>ATP + H2O = ADP + phosphate + H(+)</text>
        <dbReference type="Rhea" id="RHEA:13065"/>
        <dbReference type="ChEBI" id="CHEBI:15377"/>
        <dbReference type="ChEBI" id="CHEBI:15378"/>
        <dbReference type="ChEBI" id="CHEBI:30616"/>
        <dbReference type="ChEBI" id="CHEBI:43474"/>
        <dbReference type="ChEBI" id="CHEBI:456216"/>
        <dbReference type="EC" id="5.6.2.4"/>
    </reaction>
</comment>
<dbReference type="Proteomes" id="UP000438699">
    <property type="component" value="Unassembled WGS sequence"/>
</dbReference>
<feature type="region of interest" description="Disordered" evidence="11">
    <location>
        <begin position="638"/>
        <end position="663"/>
    </location>
</feature>
<evidence type="ECO:0000256" key="2">
    <source>
        <dbReference type="ARBA" id="ARBA00022741"/>
    </source>
</evidence>
<evidence type="ECO:0000256" key="4">
    <source>
        <dbReference type="ARBA" id="ARBA00022806"/>
    </source>
</evidence>
<evidence type="ECO:0000256" key="7">
    <source>
        <dbReference type="ARBA" id="ARBA00034617"/>
    </source>
</evidence>
<evidence type="ECO:0000256" key="9">
    <source>
        <dbReference type="ARBA" id="ARBA00048988"/>
    </source>
</evidence>
<dbReference type="GO" id="GO:0003677">
    <property type="term" value="F:DNA binding"/>
    <property type="evidence" value="ECO:0007669"/>
    <property type="project" value="InterPro"/>
</dbReference>
<dbReference type="EC" id="5.6.2.4" evidence="8"/>
<dbReference type="SUPFAM" id="SSF52540">
    <property type="entry name" value="P-loop containing nucleoside triphosphate hydrolases"/>
    <property type="match status" value="1"/>
</dbReference>
<gene>
    <name evidence="14" type="ORF">F8A88_12095</name>
</gene>
<dbReference type="PANTHER" id="PTHR11070:SF3">
    <property type="entry name" value="DNA 3'-5' HELICASE"/>
    <property type="match status" value="1"/>
</dbReference>
<dbReference type="GO" id="GO:0016787">
    <property type="term" value="F:hydrolase activity"/>
    <property type="evidence" value="ECO:0007669"/>
    <property type="project" value="UniProtKB-UniRule"/>
</dbReference>
<evidence type="ECO:0000256" key="8">
    <source>
        <dbReference type="ARBA" id="ARBA00034808"/>
    </source>
</evidence>
<dbReference type="EMBL" id="WAIE01000005">
    <property type="protein sequence ID" value="KAB1441167.1"/>
    <property type="molecule type" value="Genomic_DNA"/>
</dbReference>
<evidence type="ECO:0000256" key="11">
    <source>
        <dbReference type="SAM" id="MobiDB-lite"/>
    </source>
</evidence>
<dbReference type="InterPro" id="IPR000212">
    <property type="entry name" value="DNA_helicase_UvrD/REP"/>
</dbReference>
<keyword evidence="15" id="KW-1185">Reference proteome</keyword>
<evidence type="ECO:0000256" key="5">
    <source>
        <dbReference type="ARBA" id="ARBA00022840"/>
    </source>
</evidence>
<dbReference type="GO" id="GO:0000725">
    <property type="term" value="P:recombinational repair"/>
    <property type="evidence" value="ECO:0007669"/>
    <property type="project" value="TreeGrafter"/>
</dbReference>
<dbReference type="PROSITE" id="PS51217">
    <property type="entry name" value="UVRD_HELICASE_CTER"/>
    <property type="match status" value="1"/>
</dbReference>
<proteinExistence type="inferred from homology"/>
<evidence type="ECO:0000256" key="3">
    <source>
        <dbReference type="ARBA" id="ARBA00022801"/>
    </source>
</evidence>
<dbReference type="InterPro" id="IPR014017">
    <property type="entry name" value="DNA_helicase_UvrD-like_C"/>
</dbReference>
<accession>A0A6N6N0D1</accession>